<proteinExistence type="predicted"/>
<keyword evidence="2" id="KW-1185">Reference proteome</keyword>
<dbReference type="OrthoDB" id="377573at2157"/>
<dbReference type="Proteomes" id="UP000002727">
    <property type="component" value="Chromosome"/>
</dbReference>
<dbReference type="EMBL" id="CP000855">
    <property type="protein sequence ID" value="ACJ17228.1"/>
    <property type="molecule type" value="Genomic_DNA"/>
</dbReference>
<reference evidence="1 2" key="1">
    <citation type="journal article" date="2008" name="J. Bacteriol.">
        <title>The complete genome sequence of Thermococcus onnurineus NA1 reveals a mixed heterotrophic and carboxydotrophic metabolism.</title>
        <authorList>
            <person name="Lee H.S."/>
            <person name="Kang S.G."/>
            <person name="Bae S.S."/>
            <person name="Lim J.K."/>
            <person name="Cho Y."/>
            <person name="Kim Y.J."/>
            <person name="Jeon J.H."/>
            <person name="Cha S.S."/>
            <person name="Kwon K.K."/>
            <person name="Kim H.T."/>
            <person name="Park C.J."/>
            <person name="Lee H.W."/>
            <person name="Kim S.I."/>
            <person name="Chun J."/>
            <person name="Colwell R.R."/>
            <person name="Kim S.J."/>
            <person name="Lee J.H."/>
        </authorList>
    </citation>
    <scope>NUCLEOTIDE SEQUENCE [LARGE SCALE GENOMIC DNA]</scope>
    <source>
        <strain evidence="1 2">NA1</strain>
    </source>
</reference>
<evidence type="ECO:0000313" key="2">
    <source>
        <dbReference type="Proteomes" id="UP000002727"/>
    </source>
</evidence>
<dbReference type="PROSITE" id="PS51257">
    <property type="entry name" value="PROKAR_LIPOPROTEIN"/>
    <property type="match status" value="1"/>
</dbReference>
<protein>
    <submittedName>
        <fullName evidence="1">DppA</fullName>
    </submittedName>
</protein>
<dbReference type="STRING" id="523850.TON_1738"/>
<evidence type="ECO:0000313" key="1">
    <source>
        <dbReference type="EMBL" id="ACJ17228.1"/>
    </source>
</evidence>
<name>B6YV00_THEON</name>
<gene>
    <name evidence="1" type="ordered locus">TON_1738</name>
</gene>
<organism evidence="1 2">
    <name type="scientific">Thermococcus onnurineus (strain NA1)</name>
    <dbReference type="NCBI Taxonomy" id="523850"/>
    <lineage>
        <taxon>Archaea</taxon>
        <taxon>Methanobacteriati</taxon>
        <taxon>Methanobacteriota</taxon>
        <taxon>Thermococci</taxon>
        <taxon>Thermococcales</taxon>
        <taxon>Thermococcaceae</taxon>
        <taxon>Thermococcus</taxon>
    </lineage>
</organism>
<dbReference type="AlphaFoldDB" id="B6YV00"/>
<dbReference type="HOGENOM" id="CLU_932632_0_0_2"/>
<dbReference type="RefSeq" id="WP_012572700.1">
    <property type="nucleotide sequence ID" value="NC_011529.1"/>
</dbReference>
<dbReference type="PATRIC" id="fig|523850.10.peg.1751"/>
<dbReference type="GeneID" id="7017407"/>
<accession>B6YV00</accession>
<sequence>MRVKTLLFLLLIALAVIASGCTGGGTKANTSNSQDKPTDSGSGEIGSTTILLIVTNDEIHNAYLTVRDNADILVVPEQYSVGLEIKGDKASITQKELWAFWIEPNNVVRVEKLESSEGFTFKAKEIHGDNLVSETFGVKKIPDEYRKLLNGLPSFESLDKMPSDFGVARKVPLSELAKGITIDEVINGYPKLNDSEKFEELYRVFTLQSGGTGSSDTLYTGEVIPILRAKLWNEIELQGALNNAVVGGPPKQQRFAVVAIPTNVLSGDVDISLNYDPNTQKGTIKVTGLKTTDGYVIVVTLG</sequence>
<dbReference type="KEGG" id="ton:TON_1738"/>